<dbReference type="Proteomes" id="UP000789359">
    <property type="component" value="Unassembled WGS sequence"/>
</dbReference>
<feature type="chain" id="PRO_5046294445" evidence="1">
    <location>
        <begin position="21"/>
        <end position="112"/>
    </location>
</feature>
<protein>
    <submittedName>
        <fullName evidence="2">Uncharacterized protein</fullName>
    </submittedName>
</protein>
<feature type="signal peptide" evidence="1">
    <location>
        <begin position="1"/>
        <end position="20"/>
    </location>
</feature>
<evidence type="ECO:0000313" key="2">
    <source>
        <dbReference type="EMBL" id="CAD7287218.1"/>
    </source>
</evidence>
<sequence>MKKFALSVCAILFIAGCATSHQTHKHHEMNTTNASCGCKKGHHHHHHMHGAMMPVPNDATHKDVKAGTPMPNDATHKNLKAMPHDKNHAHIKPGQKMPCDMAHQNAGLCTVK</sequence>
<keyword evidence="1" id="KW-0732">Signal</keyword>
<name>A0ABM8Q378_9BACT</name>
<evidence type="ECO:0000256" key="1">
    <source>
        <dbReference type="SAM" id="SignalP"/>
    </source>
</evidence>
<keyword evidence="3" id="KW-1185">Reference proteome</keyword>
<organism evidence="2 3">
    <name type="scientific">Campylobacter suis</name>
    <dbReference type="NCBI Taxonomy" id="2790657"/>
    <lineage>
        <taxon>Bacteria</taxon>
        <taxon>Pseudomonadati</taxon>
        <taxon>Campylobacterota</taxon>
        <taxon>Epsilonproteobacteria</taxon>
        <taxon>Campylobacterales</taxon>
        <taxon>Campylobacteraceae</taxon>
        <taxon>Campylobacter</taxon>
    </lineage>
</organism>
<evidence type="ECO:0000313" key="3">
    <source>
        <dbReference type="Proteomes" id="UP000789359"/>
    </source>
</evidence>
<dbReference type="PROSITE" id="PS51257">
    <property type="entry name" value="PROKAR_LIPOPROTEIN"/>
    <property type="match status" value="1"/>
</dbReference>
<reference evidence="2 3" key="1">
    <citation type="submission" date="2020-11" db="EMBL/GenBank/DDBJ databases">
        <authorList>
            <person name="Peeters C."/>
        </authorList>
    </citation>
    <scope>NUCLEOTIDE SEQUENCE [LARGE SCALE GENOMIC DNA]</scope>
    <source>
        <strain evidence="2 3">LMG 8286</strain>
    </source>
</reference>
<dbReference type="EMBL" id="CAJHOE010000001">
    <property type="protein sequence ID" value="CAD7287218.1"/>
    <property type="molecule type" value="Genomic_DNA"/>
</dbReference>
<dbReference type="RefSeq" id="WP_230056603.1">
    <property type="nucleotide sequence ID" value="NZ_CAJHOE010000001.1"/>
</dbReference>
<gene>
    <name evidence="2" type="ORF">LMG8286_00849</name>
</gene>
<proteinExistence type="predicted"/>
<comment type="caution">
    <text evidence="2">The sequence shown here is derived from an EMBL/GenBank/DDBJ whole genome shotgun (WGS) entry which is preliminary data.</text>
</comment>
<accession>A0ABM8Q378</accession>